<dbReference type="Gene3D" id="3.40.50.620">
    <property type="entry name" value="HUPs"/>
    <property type="match status" value="1"/>
</dbReference>
<dbReference type="GO" id="GO:0006431">
    <property type="term" value="P:methionyl-tRNA aminoacylation"/>
    <property type="evidence" value="ECO:0007669"/>
    <property type="project" value="UniProtKB-UniRule"/>
</dbReference>
<evidence type="ECO:0000256" key="2">
    <source>
        <dbReference type="ARBA" id="ARBA00004496"/>
    </source>
</evidence>
<dbReference type="PANTHER" id="PTHR45765">
    <property type="entry name" value="METHIONINE--TRNA LIGASE"/>
    <property type="match status" value="1"/>
</dbReference>
<evidence type="ECO:0000256" key="6">
    <source>
        <dbReference type="ARBA" id="ARBA00022555"/>
    </source>
</evidence>
<dbReference type="Gene3D" id="2.20.28.20">
    <property type="entry name" value="Methionyl-tRNA synthetase, Zn-domain"/>
    <property type="match status" value="1"/>
</dbReference>
<dbReference type="InterPro" id="IPR033911">
    <property type="entry name" value="MetRS_core"/>
</dbReference>
<evidence type="ECO:0000256" key="1">
    <source>
        <dbReference type="ARBA" id="ARBA00003314"/>
    </source>
</evidence>
<proteinExistence type="inferred from homology"/>
<evidence type="ECO:0000259" key="17">
    <source>
        <dbReference type="PROSITE" id="PS50886"/>
    </source>
</evidence>
<dbReference type="CDD" id="cd00814">
    <property type="entry name" value="MetRS_core"/>
    <property type="match status" value="1"/>
</dbReference>
<dbReference type="InterPro" id="IPR014729">
    <property type="entry name" value="Rossmann-like_a/b/a_fold"/>
</dbReference>
<dbReference type="PROSITE" id="PS00178">
    <property type="entry name" value="AA_TRNA_LIGASE_I"/>
    <property type="match status" value="1"/>
</dbReference>
<accession>A0A930XXN6</accession>
<dbReference type="InterPro" id="IPR014758">
    <property type="entry name" value="Met-tRNA_synth"/>
</dbReference>
<feature type="binding site" evidence="16">
    <location>
        <position position="156"/>
    </location>
    <ligand>
        <name>Zn(2+)</name>
        <dbReference type="ChEBI" id="CHEBI:29105"/>
    </ligand>
</feature>
<dbReference type="NCBIfam" id="TIGR00398">
    <property type="entry name" value="metG"/>
    <property type="match status" value="1"/>
</dbReference>
<name>A0A930XXN6_9GAMM</name>
<dbReference type="SUPFAM" id="SSF50249">
    <property type="entry name" value="Nucleic acid-binding proteins"/>
    <property type="match status" value="1"/>
</dbReference>
<dbReference type="GO" id="GO:0005524">
    <property type="term" value="F:ATP binding"/>
    <property type="evidence" value="ECO:0007669"/>
    <property type="project" value="UniProtKB-UniRule"/>
</dbReference>
<dbReference type="HAMAP" id="MF_00098">
    <property type="entry name" value="Met_tRNA_synth_type1"/>
    <property type="match status" value="1"/>
</dbReference>
<keyword evidence="13 16" id="KW-0648">Protein biosynthesis</keyword>
<keyword evidence="11 16" id="KW-0067">ATP-binding</keyword>
<evidence type="ECO:0000256" key="11">
    <source>
        <dbReference type="ARBA" id="ARBA00022840"/>
    </source>
</evidence>
<feature type="short sequence motif" description="'HIGH' region" evidence="16">
    <location>
        <begin position="12"/>
        <end position="22"/>
    </location>
</feature>
<dbReference type="InterPro" id="IPR029038">
    <property type="entry name" value="MetRS_Zn"/>
</dbReference>
<evidence type="ECO:0000256" key="4">
    <source>
        <dbReference type="ARBA" id="ARBA00011738"/>
    </source>
</evidence>
<dbReference type="GO" id="GO:0046872">
    <property type="term" value="F:metal ion binding"/>
    <property type="evidence" value="ECO:0007669"/>
    <property type="project" value="UniProtKB-KW"/>
</dbReference>
<evidence type="ECO:0000256" key="12">
    <source>
        <dbReference type="ARBA" id="ARBA00022884"/>
    </source>
</evidence>
<evidence type="ECO:0000256" key="10">
    <source>
        <dbReference type="ARBA" id="ARBA00022833"/>
    </source>
</evidence>
<keyword evidence="9 16" id="KW-0547">Nucleotide-binding</keyword>
<keyword evidence="14 16" id="KW-0030">Aminoacyl-tRNA synthetase</keyword>
<feature type="binding site" evidence="16">
    <location>
        <position position="146"/>
    </location>
    <ligand>
        <name>Zn(2+)</name>
        <dbReference type="ChEBI" id="CHEBI:29105"/>
    </ligand>
</feature>
<dbReference type="EMBL" id="JADHEI010000028">
    <property type="protein sequence ID" value="MBF2734829.1"/>
    <property type="molecule type" value="Genomic_DNA"/>
</dbReference>
<sequence length="676" mass="74919">MTRRILVTSALPYANGSIHIGHLLEHVQSDSWVRFMRMRGHEVHFVCADDAHGTPVMIAAEQQGLKPEELIGRMQKEHEEDLRHFGVAYDCYHTTHSDENRELATGIYGRLQEAGRIAKRSVAQLYDPQNKQFLADRYIRGACPRCGAADQNGDSCEECGATYAATELGKPRSALSGAELEIRESEHYFFELSACGDFLKDWLTTAAPGPGPGPRLQKQAENKLMEWFEGGLQDWDISRDAPYFGFEIPAAPGKYFYVWLDAPIGYLASFKRLCAERGVDFDTFLAADTDTEMYHFIGKDIMYFHGLFWPAMLREAGHRTPTRLFIHGFLTVNGMKMSKSKGTFITAESYRKLGFDPDWLRYYMASKLNDRIEDVDLNLEEFVQRVNADLVGKIANIPSRVARLLASQCGGKMAAPGASLLDFDAEELAGLYEARKFSEATRRIMAQAELVNQHMEREKPWELSRDPAHRDRLHRVCTDGINAFKDLLICLKPLMPRFAAAAEDYLACGPLAWSGLGQPLPEGHALGEFKHLMKRVSAKDMDKLLAANRSAPATAAAAPAQEEKGAAYADIKDFAKIELRVAEVLEAAAVEGSDKLLRLRVSLGKDGERVIFAGIKAHVDPASLAGRKIAVVANLKPRKMRFGTSEGMALAASSDDDGVLVPLFVDDAVPAGGRIS</sequence>
<reference evidence="18" key="1">
    <citation type="submission" date="2020-10" db="EMBL/GenBank/DDBJ databases">
        <title>An improved Amphimedon queenslandica hologenome assembly reveals how three proteobacterial symbionts can extend the metabolic phenotypic of their marine sponge host.</title>
        <authorList>
            <person name="Degnan B."/>
            <person name="Degnan S."/>
            <person name="Xiang X."/>
        </authorList>
    </citation>
    <scope>NUCLEOTIDE SEQUENCE</scope>
    <source>
        <strain evidence="18">AqS2</strain>
    </source>
</reference>
<dbReference type="EC" id="6.1.1.10" evidence="16"/>
<dbReference type="PANTHER" id="PTHR45765:SF1">
    <property type="entry name" value="METHIONINE--TRNA LIGASE, CYTOPLASMIC"/>
    <property type="match status" value="1"/>
</dbReference>
<dbReference type="FunFam" id="2.20.28.20:FF:000001">
    <property type="entry name" value="Methionine--tRNA ligase"/>
    <property type="match status" value="1"/>
</dbReference>
<gene>
    <name evidence="16 18" type="primary">metG</name>
    <name evidence="18" type="ORF">ISN26_01875</name>
</gene>
<dbReference type="Gene3D" id="1.10.730.10">
    <property type="entry name" value="Isoleucyl-tRNA Synthetase, Domain 1"/>
    <property type="match status" value="1"/>
</dbReference>
<keyword evidence="10 16" id="KW-0862">Zinc</keyword>
<feature type="domain" description="TRNA-binding" evidence="17">
    <location>
        <begin position="573"/>
        <end position="676"/>
    </location>
</feature>
<evidence type="ECO:0000256" key="16">
    <source>
        <dbReference type="HAMAP-Rule" id="MF_00098"/>
    </source>
</evidence>
<dbReference type="Pfam" id="PF01588">
    <property type="entry name" value="tRNA_bind"/>
    <property type="match status" value="1"/>
</dbReference>
<evidence type="ECO:0000313" key="19">
    <source>
        <dbReference type="Proteomes" id="UP000604381"/>
    </source>
</evidence>
<dbReference type="InterPro" id="IPR015413">
    <property type="entry name" value="Methionyl/Leucyl_tRNA_Synth"/>
</dbReference>
<feature type="binding site" evidence="16">
    <location>
        <position position="339"/>
    </location>
    <ligand>
        <name>ATP</name>
        <dbReference type="ChEBI" id="CHEBI:30616"/>
    </ligand>
</feature>
<comment type="cofactor">
    <cofactor evidence="16">
        <name>Zn(2+)</name>
        <dbReference type="ChEBI" id="CHEBI:29105"/>
    </cofactor>
    <text evidence="16">Binds 1 zinc ion per subunit.</text>
</comment>
<dbReference type="InterPro" id="IPR004495">
    <property type="entry name" value="Met-tRNA-synth_bsu_C"/>
</dbReference>
<feature type="binding site" evidence="16">
    <location>
        <position position="143"/>
    </location>
    <ligand>
        <name>Zn(2+)</name>
        <dbReference type="ChEBI" id="CHEBI:29105"/>
    </ligand>
</feature>
<comment type="function">
    <text evidence="1 16">Is required not only for elongation of protein synthesis but also for the initiation of all mRNA translation through initiator tRNA(fMet) aminoacylation.</text>
</comment>
<keyword evidence="12 16" id="KW-0694">RNA-binding</keyword>
<keyword evidence="19" id="KW-1185">Reference proteome</keyword>
<dbReference type="InterPro" id="IPR012340">
    <property type="entry name" value="NA-bd_OB-fold"/>
</dbReference>
<evidence type="ECO:0000256" key="13">
    <source>
        <dbReference type="ARBA" id="ARBA00022917"/>
    </source>
</evidence>
<keyword evidence="6 16" id="KW-0820">tRNA-binding</keyword>
<comment type="catalytic activity">
    <reaction evidence="15 16">
        <text>tRNA(Met) + L-methionine + ATP = L-methionyl-tRNA(Met) + AMP + diphosphate</text>
        <dbReference type="Rhea" id="RHEA:13481"/>
        <dbReference type="Rhea" id="RHEA-COMP:9667"/>
        <dbReference type="Rhea" id="RHEA-COMP:9698"/>
        <dbReference type="ChEBI" id="CHEBI:30616"/>
        <dbReference type="ChEBI" id="CHEBI:33019"/>
        <dbReference type="ChEBI" id="CHEBI:57844"/>
        <dbReference type="ChEBI" id="CHEBI:78442"/>
        <dbReference type="ChEBI" id="CHEBI:78530"/>
        <dbReference type="ChEBI" id="CHEBI:456215"/>
        <dbReference type="EC" id="6.1.1.10"/>
    </reaction>
</comment>
<dbReference type="FunFam" id="2.40.50.140:FF:000042">
    <property type="entry name" value="Methionine--tRNA ligase"/>
    <property type="match status" value="1"/>
</dbReference>
<dbReference type="Proteomes" id="UP000604381">
    <property type="component" value="Unassembled WGS sequence"/>
</dbReference>
<evidence type="ECO:0000256" key="8">
    <source>
        <dbReference type="ARBA" id="ARBA00022723"/>
    </source>
</evidence>
<dbReference type="SUPFAM" id="SSF52374">
    <property type="entry name" value="Nucleotidylyl transferase"/>
    <property type="match status" value="1"/>
</dbReference>
<dbReference type="CDD" id="cd02800">
    <property type="entry name" value="tRNA_bind_EcMetRS_like"/>
    <property type="match status" value="1"/>
</dbReference>
<protein>
    <recommendedName>
        <fullName evidence="16">Methionine--tRNA ligase</fullName>
        <ecNumber evidence="16">6.1.1.10</ecNumber>
    </recommendedName>
    <alternativeName>
        <fullName evidence="16">Methionyl-tRNA synthetase</fullName>
        <shortName evidence="16">MetRS</shortName>
    </alternativeName>
</protein>
<evidence type="ECO:0000256" key="9">
    <source>
        <dbReference type="ARBA" id="ARBA00022741"/>
    </source>
</evidence>
<feature type="binding site" evidence="16">
    <location>
        <position position="159"/>
    </location>
    <ligand>
        <name>Zn(2+)</name>
        <dbReference type="ChEBI" id="CHEBI:29105"/>
    </ligand>
</feature>
<keyword evidence="7 16" id="KW-0436">Ligase</keyword>
<dbReference type="GO" id="GO:0004825">
    <property type="term" value="F:methionine-tRNA ligase activity"/>
    <property type="evidence" value="ECO:0007669"/>
    <property type="project" value="UniProtKB-UniRule"/>
</dbReference>
<dbReference type="PROSITE" id="PS50886">
    <property type="entry name" value="TRBD"/>
    <property type="match status" value="1"/>
</dbReference>
<evidence type="ECO:0000256" key="3">
    <source>
        <dbReference type="ARBA" id="ARBA00008258"/>
    </source>
</evidence>
<feature type="short sequence motif" description="'KMSKS' region" evidence="16">
    <location>
        <begin position="336"/>
        <end position="340"/>
    </location>
</feature>
<evidence type="ECO:0000256" key="7">
    <source>
        <dbReference type="ARBA" id="ARBA00022598"/>
    </source>
</evidence>
<dbReference type="GO" id="GO:0005829">
    <property type="term" value="C:cytosol"/>
    <property type="evidence" value="ECO:0007669"/>
    <property type="project" value="TreeGrafter"/>
</dbReference>
<comment type="similarity">
    <text evidence="3 16">Belongs to the class-I aminoacyl-tRNA synthetase family. MetG type 1 subfamily.</text>
</comment>
<keyword evidence="5 16" id="KW-0963">Cytoplasm</keyword>
<dbReference type="NCBIfam" id="NF001100">
    <property type="entry name" value="PRK00133.1"/>
    <property type="match status" value="1"/>
</dbReference>
<dbReference type="InterPro" id="IPR001412">
    <property type="entry name" value="aa-tRNA-synth_I_CS"/>
</dbReference>
<comment type="caution">
    <text evidence="18">The sequence shown here is derived from an EMBL/GenBank/DDBJ whole genome shotgun (WGS) entry which is preliminary data.</text>
</comment>
<organism evidence="18 19">
    <name type="scientific">Candidatus Amphirhobacter heronislandensis</name>
    <dbReference type="NCBI Taxonomy" id="1732024"/>
    <lineage>
        <taxon>Bacteria</taxon>
        <taxon>Pseudomonadati</taxon>
        <taxon>Pseudomonadota</taxon>
        <taxon>Gammaproteobacteria</taxon>
        <taxon>Candidatus Tethybacterales</taxon>
        <taxon>Candidatus Tethybacteraceae</taxon>
        <taxon>Candidatus Amphirhobacter</taxon>
    </lineage>
</organism>
<keyword evidence="8 16" id="KW-0479">Metal-binding</keyword>
<evidence type="ECO:0000256" key="5">
    <source>
        <dbReference type="ARBA" id="ARBA00022490"/>
    </source>
</evidence>
<evidence type="ECO:0000313" key="18">
    <source>
        <dbReference type="EMBL" id="MBF2734829.1"/>
    </source>
</evidence>
<dbReference type="GO" id="GO:0000049">
    <property type="term" value="F:tRNA binding"/>
    <property type="evidence" value="ECO:0007669"/>
    <property type="project" value="UniProtKB-UniRule"/>
</dbReference>
<dbReference type="AlphaFoldDB" id="A0A930XXN6"/>
<dbReference type="SUPFAM" id="SSF47323">
    <property type="entry name" value="Anticodon-binding domain of a subclass of class I aminoacyl-tRNA synthetases"/>
    <property type="match status" value="1"/>
</dbReference>
<dbReference type="SUPFAM" id="SSF57770">
    <property type="entry name" value="Methionyl-tRNA synthetase (MetRS), Zn-domain"/>
    <property type="match status" value="1"/>
</dbReference>
<comment type="subcellular location">
    <subcellularLocation>
        <location evidence="2 16">Cytoplasm</location>
    </subcellularLocation>
</comment>
<evidence type="ECO:0000256" key="14">
    <source>
        <dbReference type="ARBA" id="ARBA00023146"/>
    </source>
</evidence>
<dbReference type="InterPro" id="IPR023458">
    <property type="entry name" value="Met-tRNA_ligase_1"/>
</dbReference>
<dbReference type="InterPro" id="IPR009080">
    <property type="entry name" value="tRNAsynth_Ia_anticodon-bd"/>
</dbReference>
<dbReference type="PRINTS" id="PR01041">
    <property type="entry name" value="TRNASYNTHMET"/>
</dbReference>
<dbReference type="Pfam" id="PF09334">
    <property type="entry name" value="tRNA-synt_1g"/>
    <property type="match status" value="1"/>
</dbReference>
<comment type="subunit">
    <text evidence="4 16">Homodimer.</text>
</comment>
<dbReference type="Gene3D" id="2.40.50.140">
    <property type="entry name" value="Nucleic acid-binding proteins"/>
    <property type="match status" value="1"/>
</dbReference>
<evidence type="ECO:0000256" key="15">
    <source>
        <dbReference type="ARBA" id="ARBA00047364"/>
    </source>
</evidence>
<dbReference type="InterPro" id="IPR002547">
    <property type="entry name" value="tRNA-bd_dom"/>
</dbReference>